<name>A0AAC9PTV0_9PSEU</name>
<evidence type="ECO:0000313" key="1">
    <source>
        <dbReference type="EMBL" id="APU16432.1"/>
    </source>
</evidence>
<dbReference type="KEGG" id="acad:UA74_22070"/>
<proteinExistence type="predicted"/>
<dbReference type="Gene3D" id="2.30.110.10">
    <property type="entry name" value="Electron Transport, Fmn-binding Protein, Chain A"/>
    <property type="match status" value="1"/>
</dbReference>
<dbReference type="RefSeq" id="WP_075741966.1">
    <property type="nucleotide sequence ID" value="NZ_CP016076.1"/>
</dbReference>
<dbReference type="Pfam" id="PF10012">
    <property type="entry name" value="DUF2255"/>
    <property type="match status" value="1"/>
</dbReference>
<reference evidence="2" key="1">
    <citation type="submission" date="2016-06" db="EMBL/GenBank/DDBJ databases">
        <title>Complete genome sequence of Actinoalloteichus fjordicus DSM 46855 (=ADI127-17), type strain of the new species Actinoalloteichus fjordicus.</title>
        <authorList>
            <person name="Ruckert C."/>
            <person name="Nouioui I."/>
            <person name="Willmese J."/>
            <person name="van Wezel G."/>
            <person name="Klenk H.-P."/>
            <person name="Kalinowski J."/>
            <person name="Zotchev S.B."/>
        </authorList>
    </citation>
    <scope>NUCLEOTIDE SEQUENCE [LARGE SCALE GENOMIC DNA]</scope>
    <source>
        <strain evidence="2">ADI127-7</strain>
    </source>
</reference>
<evidence type="ECO:0000313" key="2">
    <source>
        <dbReference type="Proteomes" id="UP000185511"/>
    </source>
</evidence>
<keyword evidence="2" id="KW-1185">Reference proteome</keyword>
<dbReference type="EMBL" id="CP016076">
    <property type="protein sequence ID" value="APU16432.1"/>
    <property type="molecule type" value="Genomic_DNA"/>
</dbReference>
<dbReference type="AlphaFoldDB" id="A0AAC9PTV0"/>
<sequence>MTTWTPDELARIDGADELQVTTLRGDGSPRSPRTIWVVRDGDDLYVRSVYGVTSVWYRGTRTRHEGRVQAGGVDRDVTFVDVGDELDERLDAEYRSKYRRYAASIVDSITSAEARAATIRLVPR</sequence>
<accession>A0AAC9PTV0</accession>
<dbReference type="InterPro" id="IPR012349">
    <property type="entry name" value="Split_barrel_FMN-bd"/>
</dbReference>
<dbReference type="SUPFAM" id="SSF50475">
    <property type="entry name" value="FMN-binding split barrel"/>
    <property type="match status" value="1"/>
</dbReference>
<protein>
    <recommendedName>
        <fullName evidence="3">DUF2255 family protein</fullName>
    </recommendedName>
</protein>
<organism evidence="1 2">
    <name type="scientific">Actinoalloteichus fjordicus</name>
    <dbReference type="NCBI Taxonomy" id="1612552"/>
    <lineage>
        <taxon>Bacteria</taxon>
        <taxon>Bacillati</taxon>
        <taxon>Actinomycetota</taxon>
        <taxon>Actinomycetes</taxon>
        <taxon>Pseudonocardiales</taxon>
        <taxon>Pseudonocardiaceae</taxon>
        <taxon>Actinoalloteichus</taxon>
    </lineage>
</organism>
<dbReference type="Proteomes" id="UP000185511">
    <property type="component" value="Chromosome"/>
</dbReference>
<gene>
    <name evidence="1" type="ORF">UA74_22070</name>
</gene>
<evidence type="ECO:0008006" key="3">
    <source>
        <dbReference type="Google" id="ProtNLM"/>
    </source>
</evidence>
<dbReference type="InterPro" id="IPR016888">
    <property type="entry name" value="UCP028498"/>
</dbReference>